<name>A0ACC6TRJ2_9CREN</name>
<proteinExistence type="predicted"/>
<gene>
    <name evidence="1" type="ORF">TQ35_0009750</name>
</gene>
<dbReference type="EMBL" id="JZWS03000037">
    <property type="protein sequence ID" value="MEW9492464.1"/>
    <property type="molecule type" value="Genomic_DNA"/>
</dbReference>
<dbReference type="Proteomes" id="UP000053480">
    <property type="component" value="Unassembled WGS sequence"/>
</dbReference>
<accession>A0ACC6TRJ2</accession>
<organism evidence="1 2">
    <name type="scientific">Candidatus Aramenus sulfurataquae</name>
    <dbReference type="NCBI Taxonomy" id="1326980"/>
    <lineage>
        <taxon>Archaea</taxon>
        <taxon>Thermoproteota</taxon>
        <taxon>Thermoprotei</taxon>
        <taxon>Sulfolobales</taxon>
        <taxon>Sulfolobaceae</taxon>
        <taxon>Candidatus Aramenus</taxon>
    </lineage>
</organism>
<reference evidence="1" key="1">
    <citation type="submission" date="2024-07" db="EMBL/GenBank/DDBJ databases">
        <title>Metagenome and Metagenome-Assembled Genomes of Archaea from a hot spring from the geothermal field of Los Azufres, Mexico.</title>
        <authorList>
            <person name="Marin-Paredes R."/>
            <person name="Martinez-Romero E."/>
            <person name="Servin-Garciduenas L.E."/>
        </authorList>
    </citation>
    <scope>NUCLEOTIDE SEQUENCE</scope>
    <source>
        <strain evidence="1">AZ1-454</strain>
    </source>
</reference>
<evidence type="ECO:0000313" key="2">
    <source>
        <dbReference type="Proteomes" id="UP000053480"/>
    </source>
</evidence>
<sequence length="143" mass="16423">MEIKIKPILNVIGHEEFFAIPIARQKDYLLALNFYEDVAGGNLARFVLILDKYEEVNSIKVVEGDKGVVEAYHVKEAFDEIKKQVRLPKILVTPRIPFFVNIKVKDKPETMDRGVVGYLNYVNKYGEIKAKLTLSDLKIEELI</sequence>
<protein>
    <submittedName>
        <fullName evidence="1">Uncharacterized protein</fullName>
    </submittedName>
</protein>
<evidence type="ECO:0000313" key="1">
    <source>
        <dbReference type="EMBL" id="MEW9492464.1"/>
    </source>
</evidence>
<comment type="caution">
    <text evidence="1">The sequence shown here is derived from an EMBL/GenBank/DDBJ whole genome shotgun (WGS) entry which is preliminary data.</text>
</comment>